<feature type="transmembrane region" description="Helical" evidence="1">
    <location>
        <begin position="42"/>
        <end position="59"/>
    </location>
</feature>
<keyword evidence="1" id="KW-1133">Transmembrane helix</keyword>
<evidence type="ECO:0000256" key="1">
    <source>
        <dbReference type="SAM" id="Phobius"/>
    </source>
</evidence>
<keyword evidence="3" id="KW-1185">Reference proteome</keyword>
<proteinExistence type="predicted"/>
<dbReference type="Proteomes" id="UP000219338">
    <property type="component" value="Unassembled WGS sequence"/>
</dbReference>
<dbReference type="EMBL" id="FUEG01000024">
    <property type="protein sequence ID" value="SJL14488.1"/>
    <property type="molecule type" value="Genomic_DNA"/>
</dbReference>
<organism evidence="2 3">
    <name type="scientific">Armillaria ostoyae</name>
    <name type="common">Armillaria root rot fungus</name>
    <dbReference type="NCBI Taxonomy" id="47428"/>
    <lineage>
        <taxon>Eukaryota</taxon>
        <taxon>Fungi</taxon>
        <taxon>Dikarya</taxon>
        <taxon>Basidiomycota</taxon>
        <taxon>Agaricomycotina</taxon>
        <taxon>Agaricomycetes</taxon>
        <taxon>Agaricomycetidae</taxon>
        <taxon>Agaricales</taxon>
        <taxon>Marasmiineae</taxon>
        <taxon>Physalacriaceae</taxon>
        <taxon>Armillaria</taxon>
    </lineage>
</organism>
<dbReference type="AlphaFoldDB" id="A0A284S0F4"/>
<dbReference type="OrthoDB" id="10437216at2759"/>
<evidence type="ECO:0000313" key="2">
    <source>
        <dbReference type="EMBL" id="SJL14488.1"/>
    </source>
</evidence>
<evidence type="ECO:0000313" key="3">
    <source>
        <dbReference type="Proteomes" id="UP000219338"/>
    </source>
</evidence>
<name>A0A284S0F4_ARMOS</name>
<sequence length="122" mass="14227">MLVRSPTQSDDLFSSARIRTFVDNIKGPKVVKSVLHFQVKTVFYMLNTFLAIYALAWTYRYNLISSIQCLNRQNTDRKWLLFRPRALSSMRVVYPFNQQRIPALEPNSRDIFAVYAQIGTST</sequence>
<gene>
    <name evidence="2" type="ORF">ARMOST_17947</name>
</gene>
<accession>A0A284S0F4</accession>
<keyword evidence="1" id="KW-0812">Transmembrane</keyword>
<keyword evidence="1" id="KW-0472">Membrane</keyword>
<protein>
    <submittedName>
        <fullName evidence="2">Uncharacterized protein</fullName>
    </submittedName>
</protein>
<reference evidence="3" key="1">
    <citation type="journal article" date="2017" name="Nat. Ecol. Evol.">
        <title>Genome expansion and lineage-specific genetic innovations in the forest pathogenic fungi Armillaria.</title>
        <authorList>
            <person name="Sipos G."/>
            <person name="Prasanna A.N."/>
            <person name="Walter M.C."/>
            <person name="O'Connor E."/>
            <person name="Balint B."/>
            <person name="Krizsan K."/>
            <person name="Kiss B."/>
            <person name="Hess J."/>
            <person name="Varga T."/>
            <person name="Slot J."/>
            <person name="Riley R."/>
            <person name="Boka B."/>
            <person name="Rigling D."/>
            <person name="Barry K."/>
            <person name="Lee J."/>
            <person name="Mihaltcheva S."/>
            <person name="LaButti K."/>
            <person name="Lipzen A."/>
            <person name="Waldron R."/>
            <person name="Moloney N.M."/>
            <person name="Sperisen C."/>
            <person name="Kredics L."/>
            <person name="Vagvoelgyi C."/>
            <person name="Patrignani A."/>
            <person name="Fitzpatrick D."/>
            <person name="Nagy I."/>
            <person name="Doyle S."/>
            <person name="Anderson J.B."/>
            <person name="Grigoriev I.V."/>
            <person name="Gueldener U."/>
            <person name="Muensterkoetter M."/>
            <person name="Nagy L.G."/>
        </authorList>
    </citation>
    <scope>NUCLEOTIDE SEQUENCE [LARGE SCALE GENOMIC DNA]</scope>
    <source>
        <strain evidence="3">C18/9</strain>
    </source>
</reference>